<evidence type="ECO:0000259" key="3">
    <source>
        <dbReference type="PROSITE" id="PS50977"/>
    </source>
</evidence>
<dbReference type="InterPro" id="IPR050624">
    <property type="entry name" value="HTH-type_Tx_Regulator"/>
</dbReference>
<dbReference type="Pfam" id="PF00440">
    <property type="entry name" value="TetR_N"/>
    <property type="match status" value="1"/>
</dbReference>
<dbReference type="GO" id="GO:0003677">
    <property type="term" value="F:DNA binding"/>
    <property type="evidence" value="ECO:0007669"/>
    <property type="project" value="UniProtKB-UniRule"/>
</dbReference>
<dbReference type="InterPro" id="IPR009057">
    <property type="entry name" value="Homeodomain-like_sf"/>
</dbReference>
<sequence>MSEHNTSGLTLHNENIKKLTRQCLQEALIILLEKKNFEEISVTDICKKAGVSRMAFYSNFLSKEELFKHIVTTLNSDFISAVGTPFSSVTDYNWYLHFFSVMTENRNTVKIVFSADKYQYLDTINKIVLANKHIRSETEKFERLMWTGAIVNTIIYWLDYGMKQSAEELATICFQKLNGLVCP</sequence>
<dbReference type="SUPFAM" id="SSF46689">
    <property type="entry name" value="Homeodomain-like"/>
    <property type="match status" value="1"/>
</dbReference>
<dbReference type="InterPro" id="IPR001647">
    <property type="entry name" value="HTH_TetR"/>
</dbReference>
<evidence type="ECO:0000313" key="5">
    <source>
        <dbReference type="Proteomes" id="UP000824200"/>
    </source>
</evidence>
<dbReference type="Proteomes" id="UP000824200">
    <property type="component" value="Unassembled WGS sequence"/>
</dbReference>
<comment type="caution">
    <text evidence="4">The sequence shown here is derived from an EMBL/GenBank/DDBJ whole genome shotgun (WGS) entry which is preliminary data.</text>
</comment>
<protein>
    <submittedName>
        <fullName evidence="4">TetR/AcrR family transcriptional regulator</fullName>
    </submittedName>
</protein>
<keyword evidence="1 2" id="KW-0238">DNA-binding</keyword>
<organism evidence="4 5">
    <name type="scientific">Candidatus Fimimonas gallinarum</name>
    <dbReference type="NCBI Taxonomy" id="2840821"/>
    <lineage>
        <taxon>Bacteria</taxon>
        <taxon>Pseudomonadati</taxon>
        <taxon>Myxococcota</taxon>
        <taxon>Myxococcia</taxon>
        <taxon>Myxococcales</taxon>
        <taxon>Cystobacterineae</taxon>
        <taxon>Myxococcaceae</taxon>
        <taxon>Myxococcaceae incertae sedis</taxon>
        <taxon>Candidatus Fimimonas</taxon>
    </lineage>
</organism>
<proteinExistence type="predicted"/>
<gene>
    <name evidence="4" type="ORF">IAC95_03490</name>
</gene>
<name>A0A9D1J806_9BACT</name>
<evidence type="ECO:0000313" key="4">
    <source>
        <dbReference type="EMBL" id="HIR65930.1"/>
    </source>
</evidence>
<dbReference type="InterPro" id="IPR039532">
    <property type="entry name" value="TetR_C_Firmicutes"/>
</dbReference>
<accession>A0A9D1J806</accession>
<reference evidence="4" key="1">
    <citation type="submission" date="2020-10" db="EMBL/GenBank/DDBJ databases">
        <authorList>
            <person name="Gilroy R."/>
        </authorList>
    </citation>
    <scope>NUCLEOTIDE SEQUENCE</scope>
    <source>
        <strain evidence="4">CHK121-14286</strain>
    </source>
</reference>
<reference evidence="4" key="2">
    <citation type="journal article" date="2021" name="PeerJ">
        <title>Extensive microbial diversity within the chicken gut microbiome revealed by metagenomics and culture.</title>
        <authorList>
            <person name="Gilroy R."/>
            <person name="Ravi A."/>
            <person name="Getino M."/>
            <person name="Pursley I."/>
            <person name="Horton D.L."/>
            <person name="Alikhan N.F."/>
            <person name="Baker D."/>
            <person name="Gharbi K."/>
            <person name="Hall N."/>
            <person name="Watson M."/>
            <person name="Adriaenssens E.M."/>
            <person name="Foster-Nyarko E."/>
            <person name="Jarju S."/>
            <person name="Secka A."/>
            <person name="Antonio M."/>
            <person name="Oren A."/>
            <person name="Chaudhuri R.R."/>
            <person name="La Ragione R."/>
            <person name="Hildebrand F."/>
            <person name="Pallen M.J."/>
        </authorList>
    </citation>
    <scope>NUCLEOTIDE SEQUENCE</scope>
    <source>
        <strain evidence="4">CHK121-14286</strain>
    </source>
</reference>
<feature type="domain" description="HTH tetR-type" evidence="3">
    <location>
        <begin position="18"/>
        <end position="78"/>
    </location>
</feature>
<feature type="DNA-binding region" description="H-T-H motif" evidence="2">
    <location>
        <begin position="41"/>
        <end position="60"/>
    </location>
</feature>
<dbReference type="EMBL" id="DVHL01000029">
    <property type="protein sequence ID" value="HIR65930.1"/>
    <property type="molecule type" value="Genomic_DNA"/>
</dbReference>
<evidence type="ECO:0000256" key="1">
    <source>
        <dbReference type="ARBA" id="ARBA00023125"/>
    </source>
</evidence>
<dbReference type="Pfam" id="PF14278">
    <property type="entry name" value="TetR_C_8"/>
    <property type="match status" value="1"/>
</dbReference>
<evidence type="ECO:0000256" key="2">
    <source>
        <dbReference type="PROSITE-ProRule" id="PRU00335"/>
    </source>
</evidence>
<dbReference type="AlphaFoldDB" id="A0A9D1J806"/>
<dbReference type="Gene3D" id="1.10.357.10">
    <property type="entry name" value="Tetracycline Repressor, domain 2"/>
    <property type="match status" value="1"/>
</dbReference>
<dbReference type="PANTHER" id="PTHR43479">
    <property type="entry name" value="ACREF/ENVCD OPERON REPRESSOR-RELATED"/>
    <property type="match status" value="1"/>
</dbReference>
<dbReference type="PROSITE" id="PS50977">
    <property type="entry name" value="HTH_TETR_2"/>
    <property type="match status" value="1"/>
</dbReference>
<dbReference type="PANTHER" id="PTHR43479:SF11">
    <property type="entry name" value="ACREF_ENVCD OPERON REPRESSOR-RELATED"/>
    <property type="match status" value="1"/>
</dbReference>